<gene>
    <name evidence="2" type="ORF">F0145_21630</name>
</gene>
<evidence type="ECO:0000256" key="1">
    <source>
        <dbReference type="ARBA" id="ARBA00009820"/>
    </source>
</evidence>
<dbReference type="Pfam" id="PF07676">
    <property type="entry name" value="PD40"/>
    <property type="match status" value="1"/>
</dbReference>
<dbReference type="Proteomes" id="UP000323426">
    <property type="component" value="Unassembled WGS sequence"/>
</dbReference>
<dbReference type="PANTHER" id="PTHR36842:SF1">
    <property type="entry name" value="PROTEIN TOLB"/>
    <property type="match status" value="1"/>
</dbReference>
<sequence>MPLPEYQLTNQPYGHTLHHTQCFSPDDQWLVFDTRNDDTQIISTGSIRMVNVQTGEVRKLYQVLNQTEYGPGVGAATFSPKANQVIFIHGIRNANQDQPYSFTRRTGVSIWVDKPQEPVFMDARNIVPPFTPGALRGGTHAHSWSGDGAWLSFTYNDYIIEQLSKTNPQVQDLRTVGVMVPGQKVMVPDDGSLENHSGEMFAVVVARVQENPTPGSDEIEKAFDETWIGQQGYQKPDGTWQQRAIAFQGNVQDEAGELKTEIFVVDLPADITQANPGEPLEGTNITRPQVPAGVSQRRITFTKKGVRGPRHWLRTTPDGSSIGFLAPDVQNITQIFQVSPKGGKIKQITFNPFPVQGQFNFSPTQQLVAYVANNSIFITNLQTGESTRLTEFRPETEKPVGAPVWANNGKMLAYNRYIGQGLERFLQIFLLNLENLSGI</sequence>
<dbReference type="SUPFAM" id="SSF82171">
    <property type="entry name" value="DPP6 N-terminal domain-like"/>
    <property type="match status" value="1"/>
</dbReference>
<dbReference type="InterPro" id="IPR011659">
    <property type="entry name" value="WD40"/>
</dbReference>
<evidence type="ECO:0000313" key="2">
    <source>
        <dbReference type="EMBL" id="KAA5540855.1"/>
    </source>
</evidence>
<dbReference type="InterPro" id="IPR011042">
    <property type="entry name" value="6-blade_b-propeller_TolB-like"/>
</dbReference>
<name>A0A5M6D6N7_9BACT</name>
<comment type="caution">
    <text evidence="2">The sequence shown here is derived from an EMBL/GenBank/DDBJ whole genome shotgun (WGS) entry which is preliminary data.</text>
</comment>
<protein>
    <submittedName>
        <fullName evidence="2">DUF3748 domain-containing protein</fullName>
    </submittedName>
</protein>
<dbReference type="Gene3D" id="2.120.10.30">
    <property type="entry name" value="TolB, C-terminal domain"/>
    <property type="match status" value="2"/>
</dbReference>
<dbReference type="Pfam" id="PF12566">
    <property type="entry name" value="DUF3748"/>
    <property type="match status" value="1"/>
</dbReference>
<dbReference type="InterPro" id="IPR022223">
    <property type="entry name" value="DUF3748"/>
</dbReference>
<evidence type="ECO:0000313" key="3">
    <source>
        <dbReference type="Proteomes" id="UP000323426"/>
    </source>
</evidence>
<dbReference type="PANTHER" id="PTHR36842">
    <property type="entry name" value="PROTEIN TOLB HOMOLOG"/>
    <property type="match status" value="1"/>
</dbReference>
<reference evidence="2 3" key="1">
    <citation type="submission" date="2019-09" db="EMBL/GenBank/DDBJ databases">
        <title>Genome sequence and assembly of Adhaeribacter sp.</title>
        <authorList>
            <person name="Chhetri G."/>
        </authorList>
    </citation>
    <scope>NUCLEOTIDE SEQUENCE [LARGE SCALE GENOMIC DNA]</scope>
    <source>
        <strain evidence="2 3">DK36</strain>
    </source>
</reference>
<keyword evidence="3" id="KW-1185">Reference proteome</keyword>
<comment type="similarity">
    <text evidence="1">Belongs to the TolB family.</text>
</comment>
<organism evidence="2 3">
    <name type="scientific">Adhaeribacter rhizoryzae</name>
    <dbReference type="NCBI Taxonomy" id="2607907"/>
    <lineage>
        <taxon>Bacteria</taxon>
        <taxon>Pseudomonadati</taxon>
        <taxon>Bacteroidota</taxon>
        <taxon>Cytophagia</taxon>
        <taxon>Cytophagales</taxon>
        <taxon>Hymenobacteraceae</taxon>
        <taxon>Adhaeribacter</taxon>
    </lineage>
</organism>
<dbReference type="EMBL" id="VWSF01000024">
    <property type="protein sequence ID" value="KAA5540855.1"/>
    <property type="molecule type" value="Genomic_DNA"/>
</dbReference>
<accession>A0A5M6D6N7</accession>
<proteinExistence type="inferred from homology"/>
<dbReference type="RefSeq" id="WP_150091916.1">
    <property type="nucleotide sequence ID" value="NZ_VWSF01000024.1"/>
</dbReference>
<dbReference type="AlphaFoldDB" id="A0A5M6D6N7"/>